<dbReference type="AlphaFoldDB" id="A0A6V8HEV1"/>
<organism evidence="2 3">
    <name type="scientific">Talaromyces pinophilus</name>
    <name type="common">Penicillium pinophilum</name>
    <dbReference type="NCBI Taxonomy" id="128442"/>
    <lineage>
        <taxon>Eukaryota</taxon>
        <taxon>Fungi</taxon>
        <taxon>Dikarya</taxon>
        <taxon>Ascomycota</taxon>
        <taxon>Pezizomycotina</taxon>
        <taxon>Eurotiomycetes</taxon>
        <taxon>Eurotiomycetidae</taxon>
        <taxon>Eurotiales</taxon>
        <taxon>Trichocomaceae</taxon>
        <taxon>Talaromyces</taxon>
        <taxon>Talaromyces sect. Talaromyces</taxon>
    </lineage>
</organism>
<dbReference type="EMBL" id="DF933830">
    <property type="protein sequence ID" value="GAM40032.1"/>
    <property type="molecule type" value="Genomic_DNA"/>
</dbReference>
<evidence type="ECO:0000313" key="3">
    <source>
        <dbReference type="Proteomes" id="UP000053095"/>
    </source>
</evidence>
<feature type="compositionally biased region" description="Low complexity" evidence="1">
    <location>
        <begin position="199"/>
        <end position="220"/>
    </location>
</feature>
<evidence type="ECO:0000256" key="1">
    <source>
        <dbReference type="SAM" id="MobiDB-lite"/>
    </source>
</evidence>
<protein>
    <submittedName>
        <fullName evidence="2">Uncharacterized protein</fullName>
    </submittedName>
</protein>
<feature type="compositionally biased region" description="Low complexity" evidence="1">
    <location>
        <begin position="174"/>
        <end position="190"/>
    </location>
</feature>
<feature type="region of interest" description="Disordered" evidence="1">
    <location>
        <begin position="174"/>
        <end position="222"/>
    </location>
</feature>
<sequence length="249" mass="28047">MERLENLQLRMAEEPRLSPEAELHFRPIEEGWSPRTKDAQTYVSSGEKGRIFKQYGDAEYLDNCVIELAKPNLKPYHSEYNTWMARLLPIVHLTLRGFVVDAVPFCSCFNADKLRSITFTDCYDAGFYLPNNMGHVKLHLGSDDKHRAIEGRRVSTGQEVKCLTYRDGKKIGESPFVSSSSSQDDAGRSSYDTKQGSLSSIPRYTASSSSTSSYSASILSGQGLRKPRLPLEYRKRVVSSVIEEDEGEE</sequence>
<dbReference type="Proteomes" id="UP000053095">
    <property type="component" value="Unassembled WGS sequence"/>
</dbReference>
<keyword evidence="3" id="KW-1185">Reference proteome</keyword>
<name>A0A6V8HEV1_TALPI</name>
<gene>
    <name evidence="2" type="ORF">TCE0_034r12063</name>
</gene>
<proteinExistence type="predicted"/>
<comment type="caution">
    <text evidence="2">The sequence shown here is derived from an EMBL/GenBank/DDBJ whole genome shotgun (WGS) entry which is preliminary data.</text>
</comment>
<accession>A0A6V8HEV1</accession>
<reference evidence="3" key="1">
    <citation type="journal article" date="2015" name="Genome Announc.">
        <title>Draft genome sequence of Talaromyces cellulolyticus strain Y-94, a source of lignocellulosic biomass-degrading enzymes.</title>
        <authorList>
            <person name="Fujii T."/>
            <person name="Koike H."/>
            <person name="Sawayama S."/>
            <person name="Yano S."/>
            <person name="Inoue H."/>
        </authorList>
    </citation>
    <scope>NUCLEOTIDE SEQUENCE [LARGE SCALE GENOMIC DNA]</scope>
    <source>
        <strain evidence="3">Y-94</strain>
    </source>
</reference>
<evidence type="ECO:0000313" key="2">
    <source>
        <dbReference type="EMBL" id="GAM40032.1"/>
    </source>
</evidence>